<protein>
    <submittedName>
        <fullName evidence="1">Uncharacterized protein</fullName>
    </submittedName>
</protein>
<evidence type="ECO:0000313" key="2">
    <source>
        <dbReference type="Proteomes" id="UP001525961"/>
    </source>
</evidence>
<proteinExistence type="predicted"/>
<sequence>MVHSGIDENTIGCFGNTVWGSQPLHSFPSPEELKATYVTMGAYFGKMLYGI</sequence>
<dbReference type="RefSeq" id="WP_261201651.1">
    <property type="nucleotide sequence ID" value="NZ_JAMXFA010000003.1"/>
</dbReference>
<accession>A0ABT2N257</accession>
<dbReference type="Proteomes" id="UP001525961">
    <property type="component" value="Unassembled WGS sequence"/>
</dbReference>
<evidence type="ECO:0000313" key="1">
    <source>
        <dbReference type="EMBL" id="MCT7976774.1"/>
    </source>
</evidence>
<name>A0ABT2N257_9CYAN</name>
<gene>
    <name evidence="1" type="ORF">NG792_03410</name>
</gene>
<organism evidence="1 2">
    <name type="scientific">Laspinema olomoucense D3b</name>
    <dbReference type="NCBI Taxonomy" id="2953688"/>
    <lineage>
        <taxon>Bacteria</taxon>
        <taxon>Bacillati</taxon>
        <taxon>Cyanobacteriota</taxon>
        <taxon>Cyanophyceae</taxon>
        <taxon>Oscillatoriophycideae</taxon>
        <taxon>Oscillatoriales</taxon>
        <taxon>Laspinemataceae</taxon>
        <taxon>Laspinema</taxon>
        <taxon>Laspinema olomoucense</taxon>
    </lineage>
</organism>
<comment type="caution">
    <text evidence="1">The sequence shown here is derived from an EMBL/GenBank/DDBJ whole genome shotgun (WGS) entry which is preliminary data.</text>
</comment>
<keyword evidence="2" id="KW-1185">Reference proteome</keyword>
<reference evidence="1 2" key="1">
    <citation type="journal article" date="2022" name="Front. Microbiol.">
        <title>High genomic differentiation and limited gene flow indicate recent cryptic speciation within the genus Laspinema (cyanobacteria).</title>
        <authorList>
            <person name="Stanojkovic A."/>
            <person name="Skoupy S."/>
            <person name="Skaloud P."/>
            <person name="Dvorak P."/>
        </authorList>
    </citation>
    <scope>NUCLEOTIDE SEQUENCE [LARGE SCALE GENOMIC DNA]</scope>
    <source>
        <strain evidence="1 2">D3b</strain>
    </source>
</reference>
<dbReference type="EMBL" id="JAMXFA010000003">
    <property type="protein sequence ID" value="MCT7976774.1"/>
    <property type="molecule type" value="Genomic_DNA"/>
</dbReference>